<reference evidence="8 9" key="1">
    <citation type="journal article" date="2019" name="Environ. Microbiol.">
        <title>At the nexus of three kingdoms: the genome of the mycorrhizal fungus Gigaspora margarita provides insights into plant, endobacterial and fungal interactions.</title>
        <authorList>
            <person name="Venice F."/>
            <person name="Ghignone S."/>
            <person name="Salvioli di Fossalunga A."/>
            <person name="Amselem J."/>
            <person name="Novero M."/>
            <person name="Xianan X."/>
            <person name="Sedzielewska Toro K."/>
            <person name="Morin E."/>
            <person name="Lipzen A."/>
            <person name="Grigoriev I.V."/>
            <person name="Henrissat B."/>
            <person name="Martin F.M."/>
            <person name="Bonfante P."/>
        </authorList>
    </citation>
    <scope>NUCLEOTIDE SEQUENCE [LARGE SCALE GENOMIC DNA]</scope>
    <source>
        <strain evidence="8 9">BEG34</strain>
    </source>
</reference>
<evidence type="ECO:0000256" key="3">
    <source>
        <dbReference type="ARBA" id="ARBA00023054"/>
    </source>
</evidence>
<accession>A0A8H4EM91</accession>
<evidence type="ECO:0000313" key="8">
    <source>
        <dbReference type="EMBL" id="KAF0517014.1"/>
    </source>
</evidence>
<dbReference type="PRINTS" id="PR00499">
    <property type="entry name" value="P67PHOX"/>
</dbReference>
<dbReference type="Pfam" id="PF14604">
    <property type="entry name" value="SH3_9"/>
    <property type="match status" value="1"/>
</dbReference>
<dbReference type="OrthoDB" id="19092at2759"/>
<dbReference type="AlphaFoldDB" id="A0A8H4EM91"/>
<organism evidence="8 9">
    <name type="scientific">Gigaspora margarita</name>
    <dbReference type="NCBI Taxonomy" id="4874"/>
    <lineage>
        <taxon>Eukaryota</taxon>
        <taxon>Fungi</taxon>
        <taxon>Fungi incertae sedis</taxon>
        <taxon>Mucoromycota</taxon>
        <taxon>Glomeromycotina</taxon>
        <taxon>Glomeromycetes</taxon>
        <taxon>Diversisporales</taxon>
        <taxon>Gigasporaceae</taxon>
        <taxon>Gigaspora</taxon>
    </lineage>
</organism>
<keyword evidence="2 5" id="KW-0728">SH3 domain</keyword>
<comment type="subcellular location">
    <subcellularLocation>
        <location evidence="1">Membrane</location>
        <topology evidence="1">Peripheral membrane protein</topology>
    </subcellularLocation>
</comment>
<evidence type="ECO:0000256" key="4">
    <source>
        <dbReference type="ARBA" id="ARBA00023136"/>
    </source>
</evidence>
<evidence type="ECO:0000259" key="7">
    <source>
        <dbReference type="PROSITE" id="PS50002"/>
    </source>
</evidence>
<keyword evidence="9" id="KW-1185">Reference proteome</keyword>
<dbReference type="Gene3D" id="2.30.30.40">
    <property type="entry name" value="SH3 Domains"/>
    <property type="match status" value="1"/>
</dbReference>
<evidence type="ECO:0000256" key="5">
    <source>
        <dbReference type="PROSITE-ProRule" id="PRU00192"/>
    </source>
</evidence>
<evidence type="ECO:0000313" key="9">
    <source>
        <dbReference type="Proteomes" id="UP000439903"/>
    </source>
</evidence>
<dbReference type="SMART" id="SM00326">
    <property type="entry name" value="SH3"/>
    <property type="match status" value="1"/>
</dbReference>
<dbReference type="EMBL" id="WTPW01000383">
    <property type="protein sequence ID" value="KAF0517014.1"/>
    <property type="molecule type" value="Genomic_DNA"/>
</dbReference>
<dbReference type="PRINTS" id="PR00452">
    <property type="entry name" value="SH3DOMAIN"/>
</dbReference>
<dbReference type="PROSITE" id="PS50002">
    <property type="entry name" value="SH3"/>
    <property type="match status" value="1"/>
</dbReference>
<comment type="caution">
    <text evidence="8">The sequence shown here is derived from an EMBL/GenBank/DDBJ whole genome shotgun (WGS) entry which is preliminary data.</text>
</comment>
<feature type="region of interest" description="Disordered" evidence="6">
    <location>
        <begin position="83"/>
        <end position="108"/>
    </location>
</feature>
<dbReference type="PANTHER" id="PTHR14167">
    <property type="entry name" value="SH3 DOMAIN-CONTAINING"/>
    <property type="match status" value="1"/>
</dbReference>
<dbReference type="SUPFAM" id="SSF50044">
    <property type="entry name" value="SH3-domain"/>
    <property type="match status" value="1"/>
</dbReference>
<evidence type="ECO:0000256" key="6">
    <source>
        <dbReference type="SAM" id="MobiDB-lite"/>
    </source>
</evidence>
<evidence type="ECO:0000256" key="2">
    <source>
        <dbReference type="ARBA" id="ARBA00022443"/>
    </source>
</evidence>
<gene>
    <name evidence="8" type="ORF">F8M41_017031</name>
</gene>
<proteinExistence type="predicted"/>
<dbReference type="FunFam" id="2.30.30.40:FF:000072">
    <property type="entry name" value="Unconventional Myosin IB"/>
    <property type="match status" value="1"/>
</dbReference>
<keyword evidence="4" id="KW-0472">Membrane</keyword>
<name>A0A8H4EM91_GIGMA</name>
<protein>
    <submittedName>
        <fullName evidence="8">SH3-domain-containing protein</fullName>
    </submittedName>
</protein>
<dbReference type="InterPro" id="IPR036028">
    <property type="entry name" value="SH3-like_dom_sf"/>
</dbReference>
<feature type="domain" description="SH3" evidence="7">
    <location>
        <begin position="110"/>
        <end position="169"/>
    </location>
</feature>
<dbReference type="Proteomes" id="UP000439903">
    <property type="component" value="Unassembled WGS sequence"/>
</dbReference>
<dbReference type="InterPro" id="IPR050384">
    <property type="entry name" value="Endophilin_SH3RF"/>
</dbReference>
<evidence type="ECO:0000256" key="1">
    <source>
        <dbReference type="ARBA" id="ARBA00004170"/>
    </source>
</evidence>
<sequence>MKQETTTFEIASKVGTTEMTEMDPELTKLCKDTLANFFGTEDMTFENEKKEKTSSIIEGDNFYKQKNDINVIDPDIKIRDFGYDDNDPRHWGQPYPTSGGEEENNEEDEYTDHKARALYDFQAGDADELSFEEGDILIIKERLGNGWLSAELNDKTGLVPENYVALINEEEEEEDEYGDWANEELQS</sequence>
<dbReference type="PANTHER" id="PTHR14167:SF81">
    <property type="entry name" value="ENDOPHILIN-A"/>
    <property type="match status" value="1"/>
</dbReference>
<keyword evidence="3" id="KW-0175">Coiled coil</keyword>
<dbReference type="InterPro" id="IPR001452">
    <property type="entry name" value="SH3_domain"/>
</dbReference>